<evidence type="ECO:0000256" key="4">
    <source>
        <dbReference type="ARBA" id="ARBA00022475"/>
    </source>
</evidence>
<dbReference type="InterPro" id="IPR036019">
    <property type="entry name" value="MscL_channel"/>
</dbReference>
<dbReference type="PANTHER" id="PTHR30266">
    <property type="entry name" value="MECHANOSENSITIVE CHANNEL MSCL"/>
    <property type="match status" value="1"/>
</dbReference>
<dbReference type="NCBIfam" id="TIGR00220">
    <property type="entry name" value="mscL"/>
    <property type="match status" value="1"/>
</dbReference>
<keyword evidence="8 10" id="KW-0472">Membrane</keyword>
<organism evidence="11 12">
    <name type="scientific">Batrachochytrium dendrobatidis (strain JEL423)</name>
    <dbReference type="NCBI Taxonomy" id="403673"/>
    <lineage>
        <taxon>Eukaryota</taxon>
        <taxon>Fungi</taxon>
        <taxon>Fungi incertae sedis</taxon>
        <taxon>Chytridiomycota</taxon>
        <taxon>Chytridiomycota incertae sedis</taxon>
        <taxon>Chytridiomycetes</taxon>
        <taxon>Rhizophydiales</taxon>
        <taxon>Rhizophydiales incertae sedis</taxon>
        <taxon>Batrachochytrium</taxon>
    </lineage>
</organism>
<name>A0A177WHG7_BATDL</name>
<dbReference type="EMBL" id="DS022303">
    <property type="protein sequence ID" value="OAJ39513.1"/>
    <property type="molecule type" value="Genomic_DNA"/>
</dbReference>
<sequence length="203" mass="21921">MSSTPKATSNSSKLKGAAFKSVKAVGNVFDDFKAFINKGNVVDLAVGLVMGAAFTAVVTSLVGDLITPLIGLATESNLENMFYILRCPKNQTNCRDLGFGTSGDANKAGVVTWNYGRFIQMVINFIIISLIVFFIVKAYTAAFCRKTEVVVKDCAFCCKEIPLAATRCPFCTSPVQIPRSDSEILTKNNEDTILVVPSPKGRQ</sequence>
<keyword evidence="7" id="KW-0406">Ion transport</keyword>
<keyword evidence="6 10" id="KW-1133">Transmembrane helix</keyword>
<dbReference type="GO" id="GO:0008381">
    <property type="term" value="F:mechanosensitive monoatomic ion channel activity"/>
    <property type="evidence" value="ECO:0007669"/>
    <property type="project" value="InterPro"/>
</dbReference>
<evidence type="ECO:0000256" key="9">
    <source>
        <dbReference type="ARBA" id="ARBA00023303"/>
    </source>
</evidence>
<keyword evidence="9" id="KW-0407">Ion channel</keyword>
<feature type="transmembrane region" description="Helical" evidence="10">
    <location>
        <begin position="118"/>
        <end position="136"/>
    </location>
</feature>
<evidence type="ECO:0000256" key="10">
    <source>
        <dbReference type="SAM" id="Phobius"/>
    </source>
</evidence>
<reference evidence="11 12" key="1">
    <citation type="submission" date="2006-10" db="EMBL/GenBank/DDBJ databases">
        <title>The Genome Sequence of Batrachochytrium dendrobatidis JEL423.</title>
        <authorList>
            <consortium name="The Broad Institute Genome Sequencing Platform"/>
            <person name="Birren B."/>
            <person name="Lander E."/>
            <person name="Galagan J."/>
            <person name="Cuomo C."/>
            <person name="Devon K."/>
            <person name="Jaffe D."/>
            <person name="Butler J."/>
            <person name="Alvarez P."/>
            <person name="Gnerre S."/>
            <person name="Grabherr M."/>
            <person name="Kleber M."/>
            <person name="Mauceli E."/>
            <person name="Brockman W."/>
            <person name="Young S."/>
            <person name="LaButti K."/>
            <person name="Sykes S."/>
            <person name="DeCaprio D."/>
            <person name="Crawford M."/>
            <person name="Koehrsen M."/>
            <person name="Engels R."/>
            <person name="Montgomery P."/>
            <person name="Pearson M."/>
            <person name="Howarth C."/>
            <person name="Larson L."/>
            <person name="White J."/>
            <person name="O'Leary S."/>
            <person name="Kodira C."/>
            <person name="Zeng Q."/>
            <person name="Yandava C."/>
            <person name="Alvarado L."/>
            <person name="Longcore J."/>
            <person name="James T."/>
        </authorList>
    </citation>
    <scope>NUCLEOTIDE SEQUENCE [LARGE SCALE GENOMIC DNA]</scope>
    <source>
        <strain evidence="11 12">JEL423</strain>
    </source>
</reference>
<dbReference type="Proteomes" id="UP000077115">
    <property type="component" value="Unassembled WGS sequence"/>
</dbReference>
<evidence type="ECO:0000313" key="11">
    <source>
        <dbReference type="EMBL" id="OAJ39513.1"/>
    </source>
</evidence>
<dbReference type="VEuPathDB" id="FungiDB:BDEG_23352"/>
<gene>
    <name evidence="11" type="ORF">BDEG_23352</name>
</gene>
<dbReference type="PROSITE" id="PS01327">
    <property type="entry name" value="MSCL"/>
    <property type="match status" value="1"/>
</dbReference>
<protein>
    <submittedName>
        <fullName evidence="11">Large conductance mechanosensitive channel protein</fullName>
    </submittedName>
</protein>
<evidence type="ECO:0000256" key="8">
    <source>
        <dbReference type="ARBA" id="ARBA00023136"/>
    </source>
</evidence>
<reference evidence="11 12" key="2">
    <citation type="submission" date="2016-05" db="EMBL/GenBank/DDBJ databases">
        <title>Lineage-specific infection strategies underlie the spectrum of fungal disease in amphibians.</title>
        <authorList>
            <person name="Cuomo C.A."/>
            <person name="Farrer R.A."/>
            <person name="James T."/>
            <person name="Longcore J."/>
            <person name="Birren B."/>
        </authorList>
    </citation>
    <scope>NUCLEOTIDE SEQUENCE [LARGE SCALE GENOMIC DNA]</scope>
    <source>
        <strain evidence="11 12">JEL423</strain>
    </source>
</reference>
<dbReference type="STRING" id="403673.A0A177WHG7"/>
<evidence type="ECO:0000256" key="5">
    <source>
        <dbReference type="ARBA" id="ARBA00022692"/>
    </source>
</evidence>
<dbReference type="InterPro" id="IPR019823">
    <property type="entry name" value="Mechanosensitive_channel_CS"/>
</dbReference>
<evidence type="ECO:0000256" key="2">
    <source>
        <dbReference type="ARBA" id="ARBA00007254"/>
    </source>
</evidence>
<keyword evidence="3" id="KW-0813">Transport</keyword>
<evidence type="ECO:0000256" key="1">
    <source>
        <dbReference type="ARBA" id="ARBA00004651"/>
    </source>
</evidence>
<dbReference type="OrthoDB" id="10010920at2759"/>
<evidence type="ECO:0000256" key="7">
    <source>
        <dbReference type="ARBA" id="ARBA00023065"/>
    </source>
</evidence>
<dbReference type="AlphaFoldDB" id="A0A177WHG7"/>
<evidence type="ECO:0000313" key="12">
    <source>
        <dbReference type="Proteomes" id="UP000077115"/>
    </source>
</evidence>
<dbReference type="Gene3D" id="1.10.1200.120">
    <property type="entry name" value="Large-conductance mechanosensitive channel, MscL, domain 1"/>
    <property type="match status" value="1"/>
</dbReference>
<dbReference type="HAMAP" id="MF_00115">
    <property type="entry name" value="MscL"/>
    <property type="match status" value="1"/>
</dbReference>
<keyword evidence="5 10" id="KW-0812">Transmembrane</keyword>
<comment type="similarity">
    <text evidence="2">Belongs to the MscL family.</text>
</comment>
<accession>A0A177WHG7</accession>
<evidence type="ECO:0000256" key="6">
    <source>
        <dbReference type="ARBA" id="ARBA00022989"/>
    </source>
</evidence>
<dbReference type="InterPro" id="IPR037673">
    <property type="entry name" value="MSC/AndL"/>
</dbReference>
<proteinExistence type="inferred from homology"/>
<keyword evidence="4" id="KW-1003">Cell membrane</keyword>
<dbReference type="SUPFAM" id="SSF81330">
    <property type="entry name" value="Gated mechanosensitive channel"/>
    <property type="match status" value="1"/>
</dbReference>
<feature type="transmembrane region" description="Helical" evidence="10">
    <location>
        <begin position="41"/>
        <end position="62"/>
    </location>
</feature>
<dbReference type="InterPro" id="IPR001185">
    <property type="entry name" value="MS_channel"/>
</dbReference>
<dbReference type="GO" id="GO:0005886">
    <property type="term" value="C:plasma membrane"/>
    <property type="evidence" value="ECO:0007669"/>
    <property type="project" value="UniProtKB-SubCell"/>
</dbReference>
<dbReference type="PANTHER" id="PTHR30266:SF2">
    <property type="entry name" value="LARGE-CONDUCTANCE MECHANOSENSITIVE CHANNEL"/>
    <property type="match status" value="1"/>
</dbReference>
<dbReference type="Pfam" id="PF01741">
    <property type="entry name" value="MscL"/>
    <property type="match status" value="1"/>
</dbReference>
<evidence type="ECO:0000256" key="3">
    <source>
        <dbReference type="ARBA" id="ARBA00022448"/>
    </source>
</evidence>
<comment type="subcellular location">
    <subcellularLocation>
        <location evidence="1">Cell membrane</location>
        <topology evidence="1">Multi-pass membrane protein</topology>
    </subcellularLocation>
</comment>
<dbReference type="FunFam" id="1.10.1200.120:FF:000009">
    <property type="entry name" value="Large conductance mechanosensitive channel protein"/>
    <property type="match status" value="1"/>
</dbReference>